<dbReference type="GO" id="GO:0005743">
    <property type="term" value="C:mitochondrial inner membrane"/>
    <property type="evidence" value="ECO:0007669"/>
    <property type="project" value="TreeGrafter"/>
</dbReference>
<feature type="transmembrane region" description="Helical" evidence="10">
    <location>
        <begin position="179"/>
        <end position="197"/>
    </location>
</feature>
<accession>A0A4S2M6Q6</accession>
<evidence type="ECO:0000256" key="8">
    <source>
        <dbReference type="ARBA" id="ARBA00023136"/>
    </source>
</evidence>
<dbReference type="GO" id="GO:0090374">
    <property type="term" value="P:oligopeptide export from mitochondrion"/>
    <property type="evidence" value="ECO:0007669"/>
    <property type="project" value="TreeGrafter"/>
</dbReference>
<dbReference type="Pfam" id="PF00664">
    <property type="entry name" value="ABC_membrane"/>
    <property type="match status" value="2"/>
</dbReference>
<feature type="region of interest" description="Disordered" evidence="9">
    <location>
        <begin position="1"/>
        <end position="21"/>
    </location>
</feature>
<dbReference type="GO" id="GO:0016887">
    <property type="term" value="F:ATP hydrolysis activity"/>
    <property type="evidence" value="ECO:0007669"/>
    <property type="project" value="InterPro"/>
</dbReference>
<evidence type="ECO:0000259" key="11">
    <source>
        <dbReference type="PROSITE" id="PS50893"/>
    </source>
</evidence>
<keyword evidence="7 10" id="KW-1133">Transmembrane helix</keyword>
<keyword evidence="14" id="KW-1185">Reference proteome</keyword>
<feature type="transmembrane region" description="Helical" evidence="10">
    <location>
        <begin position="98"/>
        <end position="120"/>
    </location>
</feature>
<feature type="domain" description="ABC transmembrane type-1" evidence="12">
    <location>
        <begin position="701"/>
        <end position="987"/>
    </location>
</feature>
<dbReference type="STRING" id="147828.A0A4S2M6Q6"/>
<dbReference type="CDD" id="cd18577">
    <property type="entry name" value="ABC_6TM_Pgp_ABCB1_D1_like"/>
    <property type="match status" value="1"/>
</dbReference>
<protein>
    <submittedName>
        <fullName evidence="13">Uncharacterized protein</fullName>
    </submittedName>
</protein>
<dbReference type="AlphaFoldDB" id="A0A4S2M6Q6"/>
<feature type="transmembrane region" description="Helical" evidence="10">
    <location>
        <begin position="698"/>
        <end position="721"/>
    </location>
</feature>
<dbReference type="FunFam" id="3.40.50.300:FF:000967">
    <property type="entry name" value="ABC multidrug transporter mdr4"/>
    <property type="match status" value="1"/>
</dbReference>
<dbReference type="SMART" id="SM00382">
    <property type="entry name" value="AAA"/>
    <property type="match status" value="2"/>
</dbReference>
<feature type="region of interest" description="Disordered" evidence="9">
    <location>
        <begin position="614"/>
        <end position="637"/>
    </location>
</feature>
<keyword evidence="3" id="KW-0813">Transport</keyword>
<dbReference type="CDD" id="cd18578">
    <property type="entry name" value="ABC_6TM_Pgp_ABCB1_D2_like"/>
    <property type="match status" value="1"/>
</dbReference>
<keyword evidence="8 10" id="KW-0472">Membrane</keyword>
<dbReference type="InterPro" id="IPR017871">
    <property type="entry name" value="ABC_transporter-like_CS"/>
</dbReference>
<evidence type="ECO:0000256" key="5">
    <source>
        <dbReference type="ARBA" id="ARBA00022741"/>
    </source>
</evidence>
<evidence type="ECO:0000256" key="3">
    <source>
        <dbReference type="ARBA" id="ARBA00022448"/>
    </source>
</evidence>
<dbReference type="InterPro" id="IPR039421">
    <property type="entry name" value="Type_1_exporter"/>
</dbReference>
<dbReference type="OrthoDB" id="6500128at2759"/>
<feature type="transmembrane region" description="Helical" evidence="10">
    <location>
        <begin position="923"/>
        <end position="950"/>
    </location>
</feature>
<sequence>MRLRKTRNSAVTPNACDGQKNSFLESKPPIQTRQELKFRELFRYASTKELIMFRLGVLLSSIVGAAFPFSIFVFRLIVNDFMDPDVQSASQNIYRTSIWFSVIAACAFILAFLQTLAINLSSSAISERIRLKFFEAIFRQDISWFDQQAVGTLVNQLADDTANIQLGIGVKLTEFVQNMSSFFVGLLIACISAWKLTLVACCMLPFIMIGFVSFGGLTHYFIRKESESYAKANVIAEEVIYGIRTVLAFGGQRREEERYARHLNEAANVGVRQASIFGLAAGFISLSVYSSAALVFWYGISLLHKGEYDAGSVILVFLNVIIGSLFLGGALPNFRYFFAAKASAKWIFEIIERIPPIDKNQQGVKPDNFFQSLKFTNVTFSYATRPDKVVLEKFNLSIEHSQTVALVGPSGCGKSTVLNLLQRFYDPVSGTIEFDNCDLRDLDLQWYRSLISVVHQEPVLFTGTIADNIRMGKPNASMEEIIEAAKLSNAHKFITSFPEGYDTKITQGNTALSVGQKQRLAIARAVVRNPRILILDEATSALDGQSEEQVQAALDQACVGRTVFIVAHRLSTVRKADLVVVIENGRISESGTHQVLSSANGLYSAMLKAQRQVSSEYDTSPHLQGDKTEENSCSPLESDDIKAISPLTDVVVTSYVPDKQTDKLRPVALKVAPPGSSRRTHSSSAWTRVLRLNRPETGFIIFGALSAALTGALQPMFAVLYSEIYAVFTMTDNPTKMNSRVNYVAGVMTLLGFLRMASSTFQAYCFGVAGQRLTRRLRKMLFRAILQQETAWFDEPDQQVGTLTVKLASEANKVHPLCGSAMGRIIESVVLVALSLTVGFYYNWKLTLIVVIFFPVIMLSSFLQTRQLKRAPDSDSKTSATQVAYEALSANRTVAAFGLEAYFCERYSAYLHPELRSRERESFGFGVVYALAQSLPICSYAAAFSFGAYLMSRGEIALVSIFRVFAAISFAAQALGRSSHLGTDLRNAARASTRIFQILDREPRIPVSEGMTPTSALNEVPIVFNKVSFSYASRPATKVLQSFTQTIDPGQTVALVGRSGCGKSTVFKLLQRLYDCIPALGTDGGGIFVGSYRIETVSPAWLRQQIGIVDQEPHLFDLTIRENIAYGDNSRDVTTSEITEAASHAQIHDFIASLPHGYDTPCGQHGRELSTGQKQRIAIARMFIHRPNVLLLDEATSALDPPTEKKIQNALNEFARDKTMFISAHRLTAIEGADLAVVLADGVKVEAGKPAELAQMNGIYYSLYYTQTGSV</sequence>
<comment type="subcellular location">
    <subcellularLocation>
        <location evidence="1">Membrane</location>
        <topology evidence="1">Multi-pass membrane protein</topology>
    </subcellularLocation>
</comment>
<dbReference type="InterPro" id="IPR011527">
    <property type="entry name" value="ABC1_TM_dom"/>
</dbReference>
<evidence type="ECO:0000259" key="12">
    <source>
        <dbReference type="PROSITE" id="PS50929"/>
    </source>
</evidence>
<dbReference type="GO" id="GO:0005524">
    <property type="term" value="F:ATP binding"/>
    <property type="evidence" value="ECO:0007669"/>
    <property type="project" value="UniProtKB-KW"/>
</dbReference>
<keyword evidence="4 10" id="KW-0812">Transmembrane</keyword>
<dbReference type="Proteomes" id="UP000308267">
    <property type="component" value="Unassembled WGS sequence"/>
</dbReference>
<evidence type="ECO:0000256" key="10">
    <source>
        <dbReference type="SAM" id="Phobius"/>
    </source>
</evidence>
<feature type="transmembrane region" description="Helical" evidence="10">
    <location>
        <begin position="741"/>
        <end position="770"/>
    </location>
</feature>
<comment type="caution">
    <text evidence="13">The sequence shown here is derived from an EMBL/GenBank/DDBJ whole genome shotgun (WGS) entry which is preliminary data.</text>
</comment>
<feature type="transmembrane region" description="Helical" evidence="10">
    <location>
        <begin position="51"/>
        <end position="78"/>
    </location>
</feature>
<organism evidence="13 14">
    <name type="scientific">Opisthorchis felineus</name>
    <dbReference type="NCBI Taxonomy" id="147828"/>
    <lineage>
        <taxon>Eukaryota</taxon>
        <taxon>Metazoa</taxon>
        <taxon>Spiralia</taxon>
        <taxon>Lophotrochozoa</taxon>
        <taxon>Platyhelminthes</taxon>
        <taxon>Trematoda</taxon>
        <taxon>Digenea</taxon>
        <taxon>Opisthorchiida</taxon>
        <taxon>Opisthorchiata</taxon>
        <taxon>Opisthorchiidae</taxon>
        <taxon>Opisthorchis</taxon>
    </lineage>
</organism>
<feature type="domain" description="ABC transporter" evidence="11">
    <location>
        <begin position="373"/>
        <end position="609"/>
    </location>
</feature>
<evidence type="ECO:0000256" key="9">
    <source>
        <dbReference type="SAM" id="MobiDB-lite"/>
    </source>
</evidence>
<dbReference type="InterPro" id="IPR003593">
    <property type="entry name" value="AAA+_ATPase"/>
</dbReference>
<keyword evidence="5" id="KW-0547">Nucleotide-binding</keyword>
<feature type="domain" description="ABC transmembrane type-1" evidence="12">
    <location>
        <begin position="55"/>
        <end position="339"/>
    </location>
</feature>
<dbReference type="InterPro" id="IPR036640">
    <property type="entry name" value="ABC1_TM_sf"/>
</dbReference>
<dbReference type="InterPro" id="IPR027417">
    <property type="entry name" value="P-loop_NTPase"/>
</dbReference>
<dbReference type="PROSITE" id="PS50893">
    <property type="entry name" value="ABC_TRANSPORTER_2"/>
    <property type="match status" value="2"/>
</dbReference>
<evidence type="ECO:0000256" key="1">
    <source>
        <dbReference type="ARBA" id="ARBA00004141"/>
    </source>
</evidence>
<proteinExistence type="inferred from homology"/>
<dbReference type="GO" id="GO:0015421">
    <property type="term" value="F:ABC-type oligopeptide transporter activity"/>
    <property type="evidence" value="ECO:0007669"/>
    <property type="project" value="TreeGrafter"/>
</dbReference>
<evidence type="ECO:0000313" key="14">
    <source>
        <dbReference type="Proteomes" id="UP000308267"/>
    </source>
</evidence>
<feature type="domain" description="ABC transporter" evidence="11">
    <location>
        <begin position="1022"/>
        <end position="1266"/>
    </location>
</feature>
<dbReference type="EMBL" id="SJOL01004107">
    <property type="protein sequence ID" value="TGZ72032.1"/>
    <property type="molecule type" value="Genomic_DNA"/>
</dbReference>
<dbReference type="PROSITE" id="PS50929">
    <property type="entry name" value="ABC_TM1F"/>
    <property type="match status" value="2"/>
</dbReference>
<evidence type="ECO:0000313" key="13">
    <source>
        <dbReference type="EMBL" id="TGZ72032.1"/>
    </source>
</evidence>
<dbReference type="InterPro" id="IPR003439">
    <property type="entry name" value="ABC_transporter-like_ATP-bd"/>
</dbReference>
<evidence type="ECO:0000256" key="6">
    <source>
        <dbReference type="ARBA" id="ARBA00022840"/>
    </source>
</evidence>
<feature type="transmembrane region" description="Helical" evidence="10">
    <location>
        <begin position="312"/>
        <end position="331"/>
    </location>
</feature>
<keyword evidence="6" id="KW-0067">ATP-binding</keyword>
<dbReference type="CDD" id="cd03249">
    <property type="entry name" value="ABC_MTABC3_MDL1_MDL2"/>
    <property type="match status" value="1"/>
</dbReference>
<dbReference type="Gene3D" id="1.20.1560.10">
    <property type="entry name" value="ABC transporter type 1, transmembrane domain"/>
    <property type="match status" value="1"/>
</dbReference>
<evidence type="ECO:0000256" key="4">
    <source>
        <dbReference type="ARBA" id="ARBA00022692"/>
    </source>
</evidence>
<dbReference type="PANTHER" id="PTHR43394:SF27">
    <property type="entry name" value="ATP-DEPENDENT TRANSLOCASE ABCB1-LIKE"/>
    <property type="match status" value="1"/>
</dbReference>
<dbReference type="Gene3D" id="3.40.50.300">
    <property type="entry name" value="P-loop containing nucleotide triphosphate hydrolases"/>
    <property type="match status" value="2"/>
</dbReference>
<gene>
    <name evidence="13" type="ORF">CRM22_002323</name>
</gene>
<dbReference type="FunFam" id="3.40.50.300:FF:000251">
    <property type="entry name" value="ABC transporter B family member 19"/>
    <property type="match status" value="1"/>
</dbReference>
<evidence type="ECO:0000256" key="7">
    <source>
        <dbReference type="ARBA" id="ARBA00022989"/>
    </source>
</evidence>
<evidence type="ECO:0000256" key="2">
    <source>
        <dbReference type="ARBA" id="ARBA00007577"/>
    </source>
</evidence>
<feature type="transmembrane region" description="Helical" evidence="10">
    <location>
        <begin position="848"/>
        <end position="865"/>
    </location>
</feature>
<dbReference type="Pfam" id="PF00005">
    <property type="entry name" value="ABC_tran"/>
    <property type="match status" value="2"/>
</dbReference>
<dbReference type="PROSITE" id="PS00211">
    <property type="entry name" value="ABC_TRANSPORTER_1"/>
    <property type="match status" value="1"/>
</dbReference>
<dbReference type="SUPFAM" id="SSF90123">
    <property type="entry name" value="ABC transporter transmembrane region"/>
    <property type="match status" value="2"/>
</dbReference>
<comment type="similarity">
    <text evidence="2">Belongs to the ABC transporter superfamily. ABCB family. Multidrug resistance exporter (TC 3.A.1.201) subfamily.</text>
</comment>
<name>A0A4S2M6Q6_OPIFE</name>
<reference evidence="13 14" key="1">
    <citation type="journal article" date="2019" name="BMC Genomics">
        <title>New insights from Opisthorchis felineus genome: update on genomics of the epidemiologically important liver flukes.</title>
        <authorList>
            <person name="Ershov N.I."/>
            <person name="Mordvinov V.A."/>
            <person name="Prokhortchouk E.B."/>
            <person name="Pakharukova M.Y."/>
            <person name="Gunbin K.V."/>
            <person name="Ustyantsev K."/>
            <person name="Genaev M.A."/>
            <person name="Blinov A.G."/>
            <person name="Mazur A."/>
            <person name="Boulygina E."/>
            <person name="Tsygankova S."/>
            <person name="Khrameeva E."/>
            <person name="Chekanov N."/>
            <person name="Fan G."/>
            <person name="Xiao A."/>
            <person name="Zhang H."/>
            <person name="Xu X."/>
            <person name="Yang H."/>
            <person name="Solovyev V."/>
            <person name="Lee S.M."/>
            <person name="Liu X."/>
            <person name="Afonnikov D.A."/>
            <person name="Skryabin K.G."/>
        </authorList>
    </citation>
    <scope>NUCLEOTIDE SEQUENCE [LARGE SCALE GENOMIC DNA]</scope>
    <source>
        <strain evidence="13">AK-0245</strain>
        <tissue evidence="13">Whole organism</tissue>
    </source>
</reference>
<dbReference type="PANTHER" id="PTHR43394">
    <property type="entry name" value="ATP-DEPENDENT PERMEASE MDL1, MITOCHONDRIAL"/>
    <property type="match status" value="1"/>
</dbReference>
<feature type="transmembrane region" description="Helical" evidence="10">
    <location>
        <begin position="276"/>
        <end position="300"/>
    </location>
</feature>
<dbReference type="SUPFAM" id="SSF52540">
    <property type="entry name" value="P-loop containing nucleoside triphosphate hydrolases"/>
    <property type="match status" value="2"/>
</dbReference>